<evidence type="ECO:0000313" key="1">
    <source>
        <dbReference type="EMBL" id="REH46197.1"/>
    </source>
</evidence>
<reference evidence="1 2" key="1">
    <citation type="submission" date="2018-08" db="EMBL/GenBank/DDBJ databases">
        <title>Genomic Encyclopedia of Archaeal and Bacterial Type Strains, Phase II (KMG-II): from individual species to whole genera.</title>
        <authorList>
            <person name="Goeker M."/>
        </authorList>
    </citation>
    <scope>NUCLEOTIDE SEQUENCE [LARGE SCALE GENOMIC DNA]</scope>
    <source>
        <strain evidence="1 2">DSM 45791</strain>
    </source>
</reference>
<dbReference type="EMBL" id="QUNO01000007">
    <property type="protein sequence ID" value="REH46197.1"/>
    <property type="molecule type" value="Genomic_DNA"/>
</dbReference>
<accession>A0A3E0HID7</accession>
<evidence type="ECO:0000313" key="2">
    <source>
        <dbReference type="Proteomes" id="UP000256269"/>
    </source>
</evidence>
<organism evidence="1 2">
    <name type="scientific">Kutzneria buriramensis</name>
    <dbReference type="NCBI Taxonomy" id="1045776"/>
    <lineage>
        <taxon>Bacteria</taxon>
        <taxon>Bacillati</taxon>
        <taxon>Actinomycetota</taxon>
        <taxon>Actinomycetes</taxon>
        <taxon>Pseudonocardiales</taxon>
        <taxon>Pseudonocardiaceae</taxon>
        <taxon>Kutzneria</taxon>
    </lineage>
</organism>
<comment type="caution">
    <text evidence="1">The sequence shown here is derived from an EMBL/GenBank/DDBJ whole genome shotgun (WGS) entry which is preliminary data.</text>
</comment>
<protein>
    <submittedName>
        <fullName evidence="1">Uncharacterized protein</fullName>
    </submittedName>
</protein>
<dbReference type="RefSeq" id="WP_116176321.1">
    <property type="nucleotide sequence ID" value="NZ_CP144375.1"/>
</dbReference>
<dbReference type="Proteomes" id="UP000256269">
    <property type="component" value="Unassembled WGS sequence"/>
</dbReference>
<keyword evidence="2" id="KW-1185">Reference proteome</keyword>
<name>A0A3E0HID7_9PSEU</name>
<dbReference type="AlphaFoldDB" id="A0A3E0HID7"/>
<sequence length="74" mass="7765">MLIQGGTTLVTALLPDCTLYGTDSDPGSPPFTIWIRTAYNGCQRGARDLTVAHDEATSNTSRAVAQTALPILSA</sequence>
<gene>
    <name evidence="1" type="ORF">BCF44_107330</name>
</gene>
<proteinExistence type="predicted"/>
<dbReference type="OrthoDB" id="7671932at2"/>